<accession>A0A4Y2JI98</accession>
<organism evidence="1 2">
    <name type="scientific">Araneus ventricosus</name>
    <name type="common">Orbweaver spider</name>
    <name type="synonym">Epeira ventricosa</name>
    <dbReference type="NCBI Taxonomy" id="182803"/>
    <lineage>
        <taxon>Eukaryota</taxon>
        <taxon>Metazoa</taxon>
        <taxon>Ecdysozoa</taxon>
        <taxon>Arthropoda</taxon>
        <taxon>Chelicerata</taxon>
        <taxon>Arachnida</taxon>
        <taxon>Araneae</taxon>
        <taxon>Araneomorphae</taxon>
        <taxon>Entelegynae</taxon>
        <taxon>Araneoidea</taxon>
        <taxon>Araneidae</taxon>
        <taxon>Araneus</taxon>
    </lineage>
</organism>
<evidence type="ECO:0000313" key="1">
    <source>
        <dbReference type="EMBL" id="GBM89188.1"/>
    </source>
</evidence>
<dbReference type="EMBL" id="BGPR01003520">
    <property type="protein sequence ID" value="GBM89188.1"/>
    <property type="molecule type" value="Genomic_DNA"/>
</dbReference>
<dbReference type="Proteomes" id="UP000499080">
    <property type="component" value="Unassembled WGS sequence"/>
</dbReference>
<evidence type="ECO:0000313" key="2">
    <source>
        <dbReference type="Proteomes" id="UP000499080"/>
    </source>
</evidence>
<reference evidence="1 2" key="1">
    <citation type="journal article" date="2019" name="Sci. Rep.">
        <title>Orb-weaving spider Araneus ventricosus genome elucidates the spidroin gene catalogue.</title>
        <authorList>
            <person name="Kono N."/>
            <person name="Nakamura H."/>
            <person name="Ohtoshi R."/>
            <person name="Moran D.A.P."/>
            <person name="Shinohara A."/>
            <person name="Yoshida Y."/>
            <person name="Fujiwara M."/>
            <person name="Mori M."/>
            <person name="Tomita M."/>
            <person name="Arakawa K."/>
        </authorList>
    </citation>
    <scope>NUCLEOTIDE SEQUENCE [LARGE SCALE GENOMIC DNA]</scope>
</reference>
<protein>
    <submittedName>
        <fullName evidence="1">Uncharacterized protein</fullName>
    </submittedName>
</protein>
<comment type="caution">
    <text evidence="1">The sequence shown here is derived from an EMBL/GenBank/DDBJ whole genome shotgun (WGS) entry which is preliminary data.</text>
</comment>
<gene>
    <name evidence="1" type="ORF">AVEN_145495_1</name>
</gene>
<sequence>MFSLLQSGNQEIGKEGQNALLYRNESKRFTNSPNCLRDPSCPINIEAAPHQTPVACHVFISTPPFSKSTSRECCCTETFDSLGLFFIRCKPYEVGITKHLIRFSDWLRGRWGENRICCCVLGLREKSLNFRFFTFFLECVKLRWRTDM</sequence>
<name>A0A4Y2JI98_ARAVE</name>
<dbReference type="AlphaFoldDB" id="A0A4Y2JI98"/>
<keyword evidence="2" id="KW-1185">Reference proteome</keyword>
<proteinExistence type="predicted"/>